<gene>
    <name evidence="9 13" type="primary">mutS</name>
    <name evidence="13" type="ORF">NITMOv2_4474</name>
</gene>
<evidence type="ECO:0000256" key="1">
    <source>
        <dbReference type="ARBA" id="ARBA00006271"/>
    </source>
</evidence>
<evidence type="ECO:0000259" key="12">
    <source>
        <dbReference type="PROSITE" id="PS00486"/>
    </source>
</evidence>
<dbReference type="HAMAP" id="MF_00096">
    <property type="entry name" value="MutS"/>
    <property type="match status" value="1"/>
</dbReference>
<dbReference type="InterPro" id="IPR017261">
    <property type="entry name" value="DNA_mismatch_repair_MutS/MSH"/>
</dbReference>
<dbReference type="OrthoDB" id="9802448at2"/>
<evidence type="ECO:0000313" key="13">
    <source>
        <dbReference type="EMBL" id="ALA60848.1"/>
    </source>
</evidence>
<protein>
    <recommendedName>
        <fullName evidence="2 9">DNA mismatch repair protein MutS</fullName>
    </recommendedName>
</protein>
<evidence type="ECO:0000256" key="4">
    <source>
        <dbReference type="ARBA" id="ARBA00022763"/>
    </source>
</evidence>
<dbReference type="InterPro" id="IPR000432">
    <property type="entry name" value="DNA_mismatch_repair_MutS_C"/>
</dbReference>
<keyword evidence="7 9" id="KW-0234">DNA repair</keyword>
<dbReference type="Pfam" id="PF05188">
    <property type="entry name" value="MutS_II"/>
    <property type="match status" value="1"/>
</dbReference>
<feature type="domain" description="DNA mismatch repair proteins mutS family" evidence="12">
    <location>
        <begin position="708"/>
        <end position="724"/>
    </location>
</feature>
<evidence type="ECO:0000256" key="9">
    <source>
        <dbReference type="HAMAP-Rule" id="MF_00096"/>
    </source>
</evidence>
<dbReference type="SMART" id="SM00534">
    <property type="entry name" value="MUTSac"/>
    <property type="match status" value="1"/>
</dbReference>
<dbReference type="InterPro" id="IPR027417">
    <property type="entry name" value="P-loop_NTPase"/>
</dbReference>
<evidence type="ECO:0000256" key="7">
    <source>
        <dbReference type="ARBA" id="ARBA00023204"/>
    </source>
</evidence>
<dbReference type="InterPro" id="IPR007860">
    <property type="entry name" value="DNA_mmatch_repair_MutS_con_dom"/>
</dbReference>
<reference evidence="13 14" key="1">
    <citation type="journal article" date="2015" name="Proc. Natl. Acad. Sci. U.S.A.">
        <title>Expanded metabolic versatility of ubiquitous nitrite-oxidizing bacteria from the genus Nitrospira.</title>
        <authorList>
            <person name="Koch H."/>
            <person name="Lucker S."/>
            <person name="Albertsen M."/>
            <person name="Kitzinger K."/>
            <person name="Herbold C."/>
            <person name="Spieck E."/>
            <person name="Nielsen P.H."/>
            <person name="Wagner M."/>
            <person name="Daims H."/>
        </authorList>
    </citation>
    <scope>NUCLEOTIDE SEQUENCE [LARGE SCALE GENOMIC DNA]</scope>
    <source>
        <strain evidence="13 14">NSP M-1</strain>
    </source>
</reference>
<dbReference type="GO" id="GO:0003684">
    <property type="term" value="F:damaged DNA binding"/>
    <property type="evidence" value="ECO:0007669"/>
    <property type="project" value="UniProtKB-UniRule"/>
</dbReference>
<dbReference type="STRING" id="42253.NITMOv2_4474"/>
<dbReference type="GO" id="GO:0005524">
    <property type="term" value="F:ATP binding"/>
    <property type="evidence" value="ECO:0007669"/>
    <property type="project" value="UniProtKB-UniRule"/>
</dbReference>
<keyword evidence="6 9" id="KW-0238">DNA-binding</keyword>
<feature type="region of interest" description="Disordered" evidence="11">
    <location>
        <begin position="825"/>
        <end position="844"/>
    </location>
</feature>
<dbReference type="NCBIfam" id="TIGR01070">
    <property type="entry name" value="mutS1"/>
    <property type="match status" value="1"/>
</dbReference>
<keyword evidence="4 9" id="KW-0227">DNA damage</keyword>
<dbReference type="InterPro" id="IPR016151">
    <property type="entry name" value="DNA_mismatch_repair_MutS_N"/>
</dbReference>
<dbReference type="FunFam" id="3.40.1170.10:FF:000001">
    <property type="entry name" value="DNA mismatch repair protein MutS"/>
    <property type="match status" value="1"/>
</dbReference>
<dbReference type="Gene3D" id="3.30.420.110">
    <property type="entry name" value="MutS, connector domain"/>
    <property type="match status" value="1"/>
</dbReference>
<keyword evidence="5 9" id="KW-0067">ATP-binding</keyword>
<dbReference type="Pfam" id="PF05192">
    <property type="entry name" value="MutS_III"/>
    <property type="match status" value="1"/>
</dbReference>
<name>A0A0K2GIR2_NITMO</name>
<dbReference type="PROSITE" id="PS00486">
    <property type="entry name" value="DNA_MISMATCH_REPAIR_2"/>
    <property type="match status" value="1"/>
</dbReference>
<dbReference type="InterPro" id="IPR036678">
    <property type="entry name" value="MutS_con_dom_sf"/>
</dbReference>
<evidence type="ECO:0000256" key="6">
    <source>
        <dbReference type="ARBA" id="ARBA00023125"/>
    </source>
</evidence>
<dbReference type="GO" id="GO:0030983">
    <property type="term" value="F:mismatched DNA binding"/>
    <property type="evidence" value="ECO:0007669"/>
    <property type="project" value="InterPro"/>
</dbReference>
<dbReference type="PATRIC" id="fig|42253.5.peg.4413"/>
<dbReference type="GO" id="GO:0005829">
    <property type="term" value="C:cytosol"/>
    <property type="evidence" value="ECO:0007669"/>
    <property type="project" value="TreeGrafter"/>
</dbReference>
<dbReference type="Pfam" id="PF05190">
    <property type="entry name" value="MutS_IV"/>
    <property type="match status" value="1"/>
</dbReference>
<keyword evidence="3 9" id="KW-0547">Nucleotide-binding</keyword>
<dbReference type="GO" id="GO:0006298">
    <property type="term" value="P:mismatch repair"/>
    <property type="evidence" value="ECO:0007669"/>
    <property type="project" value="UniProtKB-UniRule"/>
</dbReference>
<dbReference type="InterPro" id="IPR036187">
    <property type="entry name" value="DNA_mismatch_repair_MutS_sf"/>
</dbReference>
<dbReference type="FunFam" id="3.40.50.300:FF:000870">
    <property type="entry name" value="MutS protein homolog 4"/>
    <property type="match status" value="1"/>
</dbReference>
<dbReference type="PANTHER" id="PTHR11361">
    <property type="entry name" value="DNA MISMATCH REPAIR PROTEIN MUTS FAMILY MEMBER"/>
    <property type="match status" value="1"/>
</dbReference>
<dbReference type="SUPFAM" id="SSF48334">
    <property type="entry name" value="DNA repair protein MutS, domain III"/>
    <property type="match status" value="1"/>
</dbReference>
<evidence type="ECO:0000256" key="10">
    <source>
        <dbReference type="RuleBase" id="RU003756"/>
    </source>
</evidence>
<dbReference type="Proteomes" id="UP000069205">
    <property type="component" value="Chromosome"/>
</dbReference>
<evidence type="ECO:0000256" key="2">
    <source>
        <dbReference type="ARBA" id="ARBA00021982"/>
    </source>
</evidence>
<dbReference type="InterPro" id="IPR007695">
    <property type="entry name" value="DNA_mismatch_repair_MutS-lik_N"/>
</dbReference>
<dbReference type="InterPro" id="IPR045076">
    <property type="entry name" value="MutS"/>
</dbReference>
<dbReference type="Pfam" id="PF00488">
    <property type="entry name" value="MutS_V"/>
    <property type="match status" value="1"/>
</dbReference>
<keyword evidence="14" id="KW-1185">Reference proteome</keyword>
<dbReference type="PIRSF" id="PIRSF037677">
    <property type="entry name" value="DNA_mis_repair_Msh6"/>
    <property type="match status" value="1"/>
</dbReference>
<dbReference type="RefSeq" id="WP_053381637.1">
    <property type="nucleotide sequence ID" value="NZ_CP011801.1"/>
</dbReference>
<feature type="binding site" evidence="9">
    <location>
        <begin position="634"/>
        <end position="641"/>
    </location>
    <ligand>
        <name>ATP</name>
        <dbReference type="ChEBI" id="CHEBI:30616"/>
    </ligand>
</feature>
<accession>A0A0K2GIR2</accession>
<dbReference type="Gene3D" id="1.10.1420.10">
    <property type="match status" value="2"/>
</dbReference>
<dbReference type="InterPro" id="IPR007696">
    <property type="entry name" value="DNA_mismatch_repair_MutS_core"/>
</dbReference>
<dbReference type="SUPFAM" id="SSF52540">
    <property type="entry name" value="P-loop containing nucleoside triphosphate hydrolases"/>
    <property type="match status" value="1"/>
</dbReference>
<evidence type="ECO:0000256" key="3">
    <source>
        <dbReference type="ARBA" id="ARBA00022741"/>
    </source>
</evidence>
<evidence type="ECO:0000256" key="8">
    <source>
        <dbReference type="ARBA" id="ARBA00024647"/>
    </source>
</evidence>
<dbReference type="InterPro" id="IPR007861">
    <property type="entry name" value="DNA_mismatch_repair_MutS_clamp"/>
</dbReference>
<dbReference type="InterPro" id="IPR005748">
    <property type="entry name" value="DNA_mismatch_repair_MutS"/>
</dbReference>
<comment type="function">
    <text evidence="8 9">This protein is involved in the repair of mismatches in DNA. It is possible that it carries out the mismatch recognition step. This protein has a weak ATPase activity.</text>
</comment>
<dbReference type="GO" id="GO:0140664">
    <property type="term" value="F:ATP-dependent DNA damage sensor activity"/>
    <property type="evidence" value="ECO:0007669"/>
    <property type="project" value="InterPro"/>
</dbReference>
<dbReference type="EMBL" id="CP011801">
    <property type="protein sequence ID" value="ALA60848.1"/>
    <property type="molecule type" value="Genomic_DNA"/>
</dbReference>
<evidence type="ECO:0000313" key="14">
    <source>
        <dbReference type="Proteomes" id="UP000069205"/>
    </source>
</evidence>
<dbReference type="SUPFAM" id="SSF53150">
    <property type="entry name" value="DNA repair protein MutS, domain II"/>
    <property type="match status" value="1"/>
</dbReference>
<comment type="similarity">
    <text evidence="1 9 10">Belongs to the DNA mismatch repair MutS family.</text>
</comment>
<sequence>MSDSDASPLMRQYLEIKRGYPEAILFFRVGDFYEMFFEDAQEASRLLSIALTSRDKNSPVPVPLCGVPYHAATGYIAKLLKAGRTVALCEQVEDPKLAKGLVRREVVRLYTPGTLVDTEFLSPVESNYLVALACRSASTQGLSIGLAALDVSTGEFWITEFAGPRALSQASDELTRLEPREVLFPSGADRRLMEWLGQMKAARLCERPVASFDHHQAVRMLLRQFRLQTPDALGCQGLSVALGAAGAVLHYFRDTQPTAPLDHIRRLAVRWDNETMHLDSVTIRNLELLKPLAAPDTGQDPRPATLLSVVDRTVTAMGGRLLRQWLVRPLIQSPLIAARLDAVGELKERMQERVALRTALRGVQDIARLGSRLVLGLAGPRELLALKQSLAAMPEILAQLTALRSPLIVETRQSWDDGRDMYDLIEQAIQPEAPLSARDGNVIRDGYDPRVDEWRKASKDGKGWIAGLEHQERARTGIESLKVRYNQVFGYYIEITKANLSRVPLDYIRKQTLVNAERFMTPELKELEERVTGADAKLLALEQELFAAVRERLARESHRLEAMARTLSLIDVLSGLAEVAALHRYTKPAVDESGVIAIRNGRHPVVERLVPDLAFVPNDTELNLGDHRLLILTGPNMAGKSTYLRQVALIVLLAQMGSFVPADEARIGLVDRIFTRVGASDNLAGGHSTFMVEMVETAGILSNATARSLILLDEIGRGTSTYDGLSIAWAVAEHIHDRTQLGARTLFATHYHEMTQLEQQREGIKNYRVAVQERDGDVVFLRKIVPGGADRSYGIHVAQLAGLPPSVISRAQEVLRQLEQSDAAPAGLFPQQATRTTEPLPQPHPIVEEMKQIDLFSMTPLDALNRLAELQRRILPDTRTSTDK</sequence>
<dbReference type="SMART" id="SM00533">
    <property type="entry name" value="MUTSd"/>
    <property type="match status" value="1"/>
</dbReference>
<dbReference type="Gene3D" id="3.40.1170.10">
    <property type="entry name" value="DNA repair protein MutS, domain I"/>
    <property type="match status" value="1"/>
</dbReference>
<proteinExistence type="inferred from homology"/>
<dbReference type="AlphaFoldDB" id="A0A0K2GIR2"/>
<dbReference type="SUPFAM" id="SSF55271">
    <property type="entry name" value="DNA repair protein MutS, domain I"/>
    <property type="match status" value="1"/>
</dbReference>
<evidence type="ECO:0000256" key="5">
    <source>
        <dbReference type="ARBA" id="ARBA00022840"/>
    </source>
</evidence>
<dbReference type="Pfam" id="PF01624">
    <property type="entry name" value="MutS_I"/>
    <property type="match status" value="1"/>
</dbReference>
<dbReference type="KEGG" id="nmv:NITMOv2_4474"/>
<organism evidence="13 14">
    <name type="scientific">Nitrospira moscoviensis</name>
    <dbReference type="NCBI Taxonomy" id="42253"/>
    <lineage>
        <taxon>Bacteria</taxon>
        <taxon>Pseudomonadati</taxon>
        <taxon>Nitrospirota</taxon>
        <taxon>Nitrospiria</taxon>
        <taxon>Nitrospirales</taxon>
        <taxon>Nitrospiraceae</taxon>
        <taxon>Nitrospira</taxon>
    </lineage>
</organism>
<dbReference type="NCBIfam" id="NF003810">
    <property type="entry name" value="PRK05399.1"/>
    <property type="match status" value="1"/>
</dbReference>
<dbReference type="CDD" id="cd03284">
    <property type="entry name" value="ABC_MutS1"/>
    <property type="match status" value="1"/>
</dbReference>
<evidence type="ECO:0000256" key="11">
    <source>
        <dbReference type="SAM" id="MobiDB-lite"/>
    </source>
</evidence>
<dbReference type="Gene3D" id="3.40.50.300">
    <property type="entry name" value="P-loop containing nucleotide triphosphate hydrolases"/>
    <property type="match status" value="1"/>
</dbReference>
<dbReference type="PANTHER" id="PTHR11361:SF34">
    <property type="entry name" value="DNA MISMATCH REPAIR PROTEIN MSH1, MITOCHONDRIAL"/>
    <property type="match status" value="1"/>
</dbReference>